<dbReference type="PANTHER" id="PTHR33910:SF1">
    <property type="entry name" value="PROTEIN TRANSLOCASE SUBUNIT SECE"/>
    <property type="match status" value="1"/>
</dbReference>
<dbReference type="GO" id="GO:0043952">
    <property type="term" value="P:protein transport by the Sec complex"/>
    <property type="evidence" value="ECO:0007669"/>
    <property type="project" value="UniProtKB-UniRule"/>
</dbReference>
<dbReference type="GO" id="GO:0006605">
    <property type="term" value="P:protein targeting"/>
    <property type="evidence" value="ECO:0007669"/>
    <property type="project" value="UniProtKB-UniRule"/>
</dbReference>
<comment type="similarity">
    <text evidence="9">Belongs to the SecE/SEC61-gamma family.</text>
</comment>
<evidence type="ECO:0000256" key="3">
    <source>
        <dbReference type="ARBA" id="ARBA00022475"/>
    </source>
</evidence>
<keyword evidence="2 9" id="KW-0813">Transport</keyword>
<evidence type="ECO:0000313" key="10">
    <source>
        <dbReference type="EMBL" id="HIU35808.1"/>
    </source>
</evidence>
<proteinExistence type="inferred from homology"/>
<dbReference type="EMBL" id="DVMW01000028">
    <property type="protein sequence ID" value="HIU35808.1"/>
    <property type="molecule type" value="Genomic_DNA"/>
</dbReference>
<keyword evidence="7 9" id="KW-0811">Translocation</keyword>
<keyword evidence="3 9" id="KW-1003">Cell membrane</keyword>
<dbReference type="PANTHER" id="PTHR33910">
    <property type="entry name" value="PROTEIN TRANSLOCASE SUBUNIT SECE"/>
    <property type="match status" value="1"/>
</dbReference>
<name>A0A9D1IF32_9FIRM</name>
<comment type="function">
    <text evidence="9">Essential subunit of the Sec protein translocation channel SecYEG. Clamps together the 2 halves of SecY. May contact the channel plug during translocation.</text>
</comment>
<dbReference type="Pfam" id="PF00584">
    <property type="entry name" value="SecE"/>
    <property type="match status" value="1"/>
</dbReference>
<keyword evidence="6 9" id="KW-1133">Transmembrane helix</keyword>
<evidence type="ECO:0000313" key="11">
    <source>
        <dbReference type="Proteomes" id="UP000824071"/>
    </source>
</evidence>
<evidence type="ECO:0000256" key="2">
    <source>
        <dbReference type="ARBA" id="ARBA00022448"/>
    </source>
</evidence>
<evidence type="ECO:0000256" key="5">
    <source>
        <dbReference type="ARBA" id="ARBA00022927"/>
    </source>
</evidence>
<dbReference type="NCBIfam" id="TIGR00964">
    <property type="entry name" value="secE_bact"/>
    <property type="match status" value="1"/>
</dbReference>
<evidence type="ECO:0000256" key="9">
    <source>
        <dbReference type="HAMAP-Rule" id="MF_00422"/>
    </source>
</evidence>
<dbReference type="PRINTS" id="PR01650">
    <property type="entry name" value="SECETRNLCASE"/>
</dbReference>
<comment type="caution">
    <text evidence="10">The sequence shown here is derived from an EMBL/GenBank/DDBJ whole genome shotgun (WGS) entry which is preliminary data.</text>
</comment>
<comment type="subunit">
    <text evidence="9">Component of the Sec protein translocase complex. Heterotrimer consisting of SecY, SecE and SecG subunits. The heterotrimers can form oligomers, although 1 heterotrimer is thought to be able to translocate proteins. Interacts with the ribosome. Interacts with SecDF, and other proteins may be involved. Interacts with SecA.</text>
</comment>
<evidence type="ECO:0000256" key="6">
    <source>
        <dbReference type="ARBA" id="ARBA00022989"/>
    </source>
</evidence>
<dbReference type="AlphaFoldDB" id="A0A9D1IF32"/>
<gene>
    <name evidence="9 10" type="primary">secE</name>
    <name evidence="10" type="ORF">IAC53_04270</name>
</gene>
<comment type="subcellular location">
    <subcellularLocation>
        <location evidence="9">Cell membrane</location>
        <topology evidence="9">Single-pass membrane protein</topology>
    </subcellularLocation>
    <subcellularLocation>
        <location evidence="1">Membrane</location>
    </subcellularLocation>
</comment>
<dbReference type="InterPro" id="IPR005807">
    <property type="entry name" value="SecE_bac"/>
</dbReference>
<dbReference type="InterPro" id="IPR001901">
    <property type="entry name" value="Translocase_SecE/Sec61-g"/>
</dbReference>
<feature type="transmembrane region" description="Helical" evidence="9">
    <location>
        <begin position="27"/>
        <end position="48"/>
    </location>
</feature>
<dbReference type="HAMAP" id="MF_00422">
    <property type="entry name" value="SecE"/>
    <property type="match status" value="1"/>
</dbReference>
<dbReference type="InterPro" id="IPR038379">
    <property type="entry name" value="SecE_sf"/>
</dbReference>
<organism evidence="10 11">
    <name type="scientific">Candidatus Fimenecus excrementigallinarum</name>
    <dbReference type="NCBI Taxonomy" id="2840816"/>
    <lineage>
        <taxon>Bacteria</taxon>
        <taxon>Bacillati</taxon>
        <taxon>Bacillota</taxon>
        <taxon>Clostridia</taxon>
        <taxon>Candidatus Fimenecus</taxon>
    </lineage>
</organism>
<accession>A0A9D1IF32</accession>
<keyword evidence="8 9" id="KW-0472">Membrane</keyword>
<dbReference type="Gene3D" id="1.20.5.1030">
    <property type="entry name" value="Preprotein translocase secy subunit"/>
    <property type="match status" value="1"/>
</dbReference>
<dbReference type="GO" id="GO:0005886">
    <property type="term" value="C:plasma membrane"/>
    <property type="evidence" value="ECO:0007669"/>
    <property type="project" value="UniProtKB-SubCell"/>
</dbReference>
<dbReference type="GO" id="GO:0009306">
    <property type="term" value="P:protein secretion"/>
    <property type="evidence" value="ECO:0007669"/>
    <property type="project" value="UniProtKB-UniRule"/>
</dbReference>
<keyword evidence="5 9" id="KW-0653">Protein transport</keyword>
<evidence type="ECO:0000256" key="1">
    <source>
        <dbReference type="ARBA" id="ARBA00004370"/>
    </source>
</evidence>
<evidence type="ECO:0000256" key="4">
    <source>
        <dbReference type="ARBA" id="ARBA00022692"/>
    </source>
</evidence>
<dbReference type="GO" id="GO:0008320">
    <property type="term" value="F:protein transmembrane transporter activity"/>
    <property type="evidence" value="ECO:0007669"/>
    <property type="project" value="UniProtKB-UniRule"/>
</dbReference>
<evidence type="ECO:0000256" key="8">
    <source>
        <dbReference type="ARBA" id="ARBA00023136"/>
    </source>
</evidence>
<evidence type="ECO:0000256" key="7">
    <source>
        <dbReference type="ARBA" id="ARBA00023010"/>
    </source>
</evidence>
<protein>
    <recommendedName>
        <fullName evidence="9">Protein translocase subunit SecE</fullName>
    </recommendedName>
</protein>
<reference evidence="10" key="1">
    <citation type="submission" date="2020-10" db="EMBL/GenBank/DDBJ databases">
        <authorList>
            <person name="Gilroy R."/>
        </authorList>
    </citation>
    <scope>NUCLEOTIDE SEQUENCE</scope>
    <source>
        <strain evidence="10">ChiGjej1B1-19959</strain>
    </source>
</reference>
<dbReference type="GO" id="GO:0065002">
    <property type="term" value="P:intracellular protein transmembrane transport"/>
    <property type="evidence" value="ECO:0007669"/>
    <property type="project" value="UniProtKB-UniRule"/>
</dbReference>
<sequence>MGKAIAKFFKEERSETKKIVWPDAKTVLKSTAVVLVVVAVLAVVLWLVDTGLIEGIRALVNLAENVGSEAAAEGETTTAAAVAGRMFAGFIGS</sequence>
<dbReference type="Proteomes" id="UP000824071">
    <property type="component" value="Unassembled WGS sequence"/>
</dbReference>
<keyword evidence="4 9" id="KW-0812">Transmembrane</keyword>
<reference evidence="10" key="2">
    <citation type="journal article" date="2021" name="PeerJ">
        <title>Extensive microbial diversity within the chicken gut microbiome revealed by metagenomics and culture.</title>
        <authorList>
            <person name="Gilroy R."/>
            <person name="Ravi A."/>
            <person name="Getino M."/>
            <person name="Pursley I."/>
            <person name="Horton D.L."/>
            <person name="Alikhan N.F."/>
            <person name="Baker D."/>
            <person name="Gharbi K."/>
            <person name="Hall N."/>
            <person name="Watson M."/>
            <person name="Adriaenssens E.M."/>
            <person name="Foster-Nyarko E."/>
            <person name="Jarju S."/>
            <person name="Secka A."/>
            <person name="Antonio M."/>
            <person name="Oren A."/>
            <person name="Chaudhuri R.R."/>
            <person name="La Ragione R."/>
            <person name="Hildebrand F."/>
            <person name="Pallen M.J."/>
        </authorList>
    </citation>
    <scope>NUCLEOTIDE SEQUENCE</scope>
    <source>
        <strain evidence="10">ChiGjej1B1-19959</strain>
    </source>
</reference>